<organism evidence="1 2">
    <name type="scientific">Diphasiastrum complanatum</name>
    <name type="common">Issler's clubmoss</name>
    <name type="synonym">Lycopodium complanatum</name>
    <dbReference type="NCBI Taxonomy" id="34168"/>
    <lineage>
        <taxon>Eukaryota</taxon>
        <taxon>Viridiplantae</taxon>
        <taxon>Streptophyta</taxon>
        <taxon>Embryophyta</taxon>
        <taxon>Tracheophyta</taxon>
        <taxon>Lycopodiopsida</taxon>
        <taxon>Lycopodiales</taxon>
        <taxon>Lycopodiaceae</taxon>
        <taxon>Lycopodioideae</taxon>
        <taxon>Diphasiastrum</taxon>
    </lineage>
</organism>
<sequence>MGFRLNSEKEWISVHTQNPYKRIHKEHCFWPRKEKTLRLKDARPRRTSDVMASGSIDGITRELFQSMCIHGGRTSSGLTKFEKRYLEHFKRTLEDGQTVVI</sequence>
<dbReference type="EMBL" id="CM055104">
    <property type="protein sequence ID" value="KAJ7532859.1"/>
    <property type="molecule type" value="Genomic_DNA"/>
</dbReference>
<gene>
    <name evidence="1" type="ORF">O6H91_13G022600</name>
</gene>
<accession>A0ACC2BSV2</accession>
<evidence type="ECO:0000313" key="1">
    <source>
        <dbReference type="EMBL" id="KAJ7532859.1"/>
    </source>
</evidence>
<evidence type="ECO:0000313" key="2">
    <source>
        <dbReference type="Proteomes" id="UP001162992"/>
    </source>
</evidence>
<name>A0ACC2BSV2_DIPCM</name>
<protein>
    <submittedName>
        <fullName evidence="1">Uncharacterized protein</fullName>
    </submittedName>
</protein>
<comment type="caution">
    <text evidence="1">The sequence shown here is derived from an EMBL/GenBank/DDBJ whole genome shotgun (WGS) entry which is preliminary data.</text>
</comment>
<dbReference type="Proteomes" id="UP001162992">
    <property type="component" value="Chromosome 13"/>
</dbReference>
<keyword evidence="2" id="KW-1185">Reference proteome</keyword>
<proteinExistence type="predicted"/>
<reference evidence="2" key="1">
    <citation type="journal article" date="2024" name="Proc. Natl. Acad. Sci. U.S.A.">
        <title>Extraordinary preservation of gene collinearity over three hundred million years revealed in homosporous lycophytes.</title>
        <authorList>
            <person name="Li C."/>
            <person name="Wickell D."/>
            <person name="Kuo L.Y."/>
            <person name="Chen X."/>
            <person name="Nie B."/>
            <person name="Liao X."/>
            <person name="Peng D."/>
            <person name="Ji J."/>
            <person name="Jenkins J."/>
            <person name="Williams M."/>
            <person name="Shu S."/>
            <person name="Plott C."/>
            <person name="Barry K."/>
            <person name="Rajasekar S."/>
            <person name="Grimwood J."/>
            <person name="Han X."/>
            <person name="Sun S."/>
            <person name="Hou Z."/>
            <person name="He W."/>
            <person name="Dai G."/>
            <person name="Sun C."/>
            <person name="Schmutz J."/>
            <person name="Leebens-Mack J.H."/>
            <person name="Li F.W."/>
            <person name="Wang L."/>
        </authorList>
    </citation>
    <scope>NUCLEOTIDE SEQUENCE [LARGE SCALE GENOMIC DNA]</scope>
    <source>
        <strain evidence="2">cv. PW_Plant_1</strain>
    </source>
</reference>